<dbReference type="AlphaFoldDB" id="A0A8H3R0I8"/>
<sequence>MPQYIKRFVHWHHYVVVLWNKISLLTLKEIKNLRVIQRHMRTTLENASSEIFDYQNEMTQLMQDGSLPEDDEAPHEESTTAVKKGRENSIDGKQHRPGDIFIDYRDQCGDIFDLYWESFIQEFFEPKVSLGEWISDWRELHNQKSTETKFTRLGRCNLPYTCTISGDLRENQYNAQFVSPMLKNTLKAICNIDWRILEAPKIVCADGLARLWLSRKEVFLYEQTGPPDFDDMTQLYIHDYKLIRIKDGIYDPKNLASFSAFGHRTEVSLFWLTIHQKSYCIREFRTSKIPTACQDFPVFFRSNRSFPS</sequence>
<accession>A0A8H3R0I8</accession>
<feature type="region of interest" description="Disordered" evidence="1">
    <location>
        <begin position="65"/>
        <end position="94"/>
    </location>
</feature>
<name>A0A8H3R0I8_9GLOM</name>
<dbReference type="OrthoDB" id="2429916at2759"/>
<comment type="caution">
    <text evidence="2">The sequence shown here is derived from an EMBL/GenBank/DDBJ whole genome shotgun (WGS) entry which is preliminary data.</text>
</comment>
<dbReference type="EMBL" id="BLAL01000274">
    <property type="protein sequence ID" value="GES98871.1"/>
    <property type="molecule type" value="Genomic_DNA"/>
</dbReference>
<evidence type="ECO:0000313" key="2">
    <source>
        <dbReference type="EMBL" id="GES98871.1"/>
    </source>
</evidence>
<organism evidence="2 3">
    <name type="scientific">Rhizophagus clarus</name>
    <dbReference type="NCBI Taxonomy" id="94130"/>
    <lineage>
        <taxon>Eukaryota</taxon>
        <taxon>Fungi</taxon>
        <taxon>Fungi incertae sedis</taxon>
        <taxon>Mucoromycota</taxon>
        <taxon>Glomeromycotina</taxon>
        <taxon>Glomeromycetes</taxon>
        <taxon>Glomerales</taxon>
        <taxon>Glomeraceae</taxon>
        <taxon>Rhizophagus</taxon>
    </lineage>
</organism>
<dbReference type="Proteomes" id="UP000615446">
    <property type="component" value="Unassembled WGS sequence"/>
</dbReference>
<evidence type="ECO:0000313" key="3">
    <source>
        <dbReference type="Proteomes" id="UP000615446"/>
    </source>
</evidence>
<reference evidence="2" key="1">
    <citation type="submission" date="2019-10" db="EMBL/GenBank/DDBJ databases">
        <title>Conservation and host-specific expression of non-tandemly repeated heterogenous ribosome RNA gene in arbuscular mycorrhizal fungi.</title>
        <authorList>
            <person name="Maeda T."/>
            <person name="Kobayashi Y."/>
            <person name="Nakagawa T."/>
            <person name="Ezawa T."/>
            <person name="Yamaguchi K."/>
            <person name="Bino T."/>
            <person name="Nishimoto Y."/>
            <person name="Shigenobu S."/>
            <person name="Kawaguchi M."/>
        </authorList>
    </citation>
    <scope>NUCLEOTIDE SEQUENCE</scope>
    <source>
        <strain evidence="2">HR1</strain>
    </source>
</reference>
<evidence type="ECO:0000256" key="1">
    <source>
        <dbReference type="SAM" id="MobiDB-lite"/>
    </source>
</evidence>
<feature type="compositionally biased region" description="Basic and acidic residues" evidence="1">
    <location>
        <begin position="84"/>
        <end position="94"/>
    </location>
</feature>
<gene>
    <name evidence="2" type="ORF">RCL2_002540100</name>
</gene>
<proteinExistence type="predicted"/>
<protein>
    <submittedName>
        <fullName evidence="2">Uncharacterized protein</fullName>
    </submittedName>
</protein>